<comment type="caution">
    <text evidence="1">The sequence shown here is derived from an EMBL/GenBank/DDBJ whole genome shotgun (WGS) entry which is preliminary data.</text>
</comment>
<accession>A0A2R5F926</accession>
<protein>
    <submittedName>
        <fullName evidence="1">Coenzyme PQQ synthesis protein E</fullName>
    </submittedName>
</protein>
<evidence type="ECO:0000313" key="2">
    <source>
        <dbReference type="Proteomes" id="UP000245081"/>
    </source>
</evidence>
<sequence>MELSIYGRSASVEVVRKPTTQQLVNFIKEADEKGATELTIMRGEAGHQLAKGLFGFPGWKLSLAPGGGHTLNHATTQKALDKFNYSLGLST</sequence>
<proteinExistence type="predicted"/>
<dbReference type="AlphaFoldDB" id="A0A2R5F926"/>
<name>A0A2R5F926_9PROT</name>
<evidence type="ECO:0000313" key="1">
    <source>
        <dbReference type="EMBL" id="GBG14535.1"/>
    </source>
</evidence>
<organism evidence="1 2">
    <name type="scientific">Novimethylophilus kurashikiensis</name>
    <dbReference type="NCBI Taxonomy" id="1825523"/>
    <lineage>
        <taxon>Bacteria</taxon>
        <taxon>Pseudomonadati</taxon>
        <taxon>Pseudomonadota</taxon>
        <taxon>Betaproteobacteria</taxon>
        <taxon>Nitrosomonadales</taxon>
        <taxon>Methylophilaceae</taxon>
        <taxon>Novimethylophilus</taxon>
    </lineage>
</organism>
<dbReference type="Proteomes" id="UP000245081">
    <property type="component" value="Unassembled WGS sequence"/>
</dbReference>
<keyword evidence="2" id="KW-1185">Reference proteome</keyword>
<dbReference type="EMBL" id="BDOQ01000008">
    <property type="protein sequence ID" value="GBG14535.1"/>
    <property type="molecule type" value="Genomic_DNA"/>
</dbReference>
<dbReference type="RefSeq" id="WP_109015724.1">
    <property type="nucleotide sequence ID" value="NZ_BDOQ01000008.1"/>
</dbReference>
<gene>
    <name evidence="1" type="ORF">NMK_2134</name>
</gene>
<reference evidence="1 2" key="1">
    <citation type="journal article" date="2018" name="Environ. Microbiol.">
        <title>Isolation and genomic characterization of Novimethylophilus kurashikiensis gen. nov. sp. nov., a new lanthanide-dependent methylotrophic species of Methylophilaceae.</title>
        <authorList>
            <person name="Lv H."/>
            <person name="Sahin N."/>
            <person name="Tani A."/>
        </authorList>
    </citation>
    <scope>NUCLEOTIDE SEQUENCE [LARGE SCALE GENOMIC DNA]</scope>
    <source>
        <strain evidence="1 2">La2-4</strain>
    </source>
</reference>